<dbReference type="EMBL" id="CP042997">
    <property type="protein sequence ID" value="QEH36723.1"/>
    <property type="molecule type" value="Genomic_DNA"/>
</dbReference>
<organism evidence="2 3">
    <name type="scientific">Aquisphaera giovannonii</name>
    <dbReference type="NCBI Taxonomy" id="406548"/>
    <lineage>
        <taxon>Bacteria</taxon>
        <taxon>Pseudomonadati</taxon>
        <taxon>Planctomycetota</taxon>
        <taxon>Planctomycetia</taxon>
        <taxon>Isosphaerales</taxon>
        <taxon>Isosphaeraceae</taxon>
        <taxon>Aquisphaera</taxon>
    </lineage>
</organism>
<keyword evidence="3" id="KW-1185">Reference proteome</keyword>
<dbReference type="RefSeq" id="WP_148596381.1">
    <property type="nucleotide sequence ID" value="NZ_CP042997.1"/>
</dbReference>
<dbReference type="Proteomes" id="UP000324233">
    <property type="component" value="Chromosome"/>
</dbReference>
<dbReference type="AlphaFoldDB" id="A0A5B9W831"/>
<accession>A0A5B9W831</accession>
<evidence type="ECO:0000313" key="3">
    <source>
        <dbReference type="Proteomes" id="UP000324233"/>
    </source>
</evidence>
<evidence type="ECO:0008006" key="4">
    <source>
        <dbReference type="Google" id="ProtNLM"/>
    </source>
</evidence>
<dbReference type="InterPro" id="IPR018715">
    <property type="entry name" value="DUF2239"/>
</dbReference>
<feature type="region of interest" description="Disordered" evidence="1">
    <location>
        <begin position="71"/>
        <end position="94"/>
    </location>
</feature>
<protein>
    <recommendedName>
        <fullName evidence="4">DUF2239 domain-containing protein</fullName>
    </recommendedName>
</protein>
<dbReference type="OrthoDB" id="282960at2"/>
<sequence>MNGNSSRPCTAFEGMSRIAEGSLADVAREVKRHHDRPGAGPILIFDDVSAEQVDLDLSGTIDDVAGRYAAGTTPSATGDGVDTAGQASRGPGRPRLGVVAREVTLLPRHWDWLGGQPGGASVALRKLVDEARKTSAGADRARVPRDRAYRFMTAVAGNLPGYEEAIRALYRGEHDRLEEQVRDWPEDVRLYLRKLTSAASPD</sequence>
<dbReference type="Pfam" id="PF09998">
    <property type="entry name" value="DUF2239"/>
    <property type="match status" value="1"/>
</dbReference>
<gene>
    <name evidence="2" type="ORF">OJF2_53080</name>
</gene>
<name>A0A5B9W831_9BACT</name>
<evidence type="ECO:0000313" key="2">
    <source>
        <dbReference type="EMBL" id="QEH36723.1"/>
    </source>
</evidence>
<dbReference type="KEGG" id="agv:OJF2_53080"/>
<evidence type="ECO:0000256" key="1">
    <source>
        <dbReference type="SAM" id="MobiDB-lite"/>
    </source>
</evidence>
<proteinExistence type="predicted"/>
<reference evidence="2 3" key="1">
    <citation type="submission" date="2019-08" db="EMBL/GenBank/DDBJ databases">
        <title>Deep-cultivation of Planctomycetes and their phenomic and genomic characterization uncovers novel biology.</title>
        <authorList>
            <person name="Wiegand S."/>
            <person name="Jogler M."/>
            <person name="Boedeker C."/>
            <person name="Pinto D."/>
            <person name="Vollmers J."/>
            <person name="Rivas-Marin E."/>
            <person name="Kohn T."/>
            <person name="Peeters S.H."/>
            <person name="Heuer A."/>
            <person name="Rast P."/>
            <person name="Oberbeckmann S."/>
            <person name="Bunk B."/>
            <person name="Jeske O."/>
            <person name="Meyerdierks A."/>
            <person name="Storesund J.E."/>
            <person name="Kallscheuer N."/>
            <person name="Luecker S."/>
            <person name="Lage O.M."/>
            <person name="Pohl T."/>
            <person name="Merkel B.J."/>
            <person name="Hornburger P."/>
            <person name="Mueller R.-W."/>
            <person name="Bruemmer F."/>
            <person name="Labrenz M."/>
            <person name="Spormann A.M."/>
            <person name="Op den Camp H."/>
            <person name="Overmann J."/>
            <person name="Amann R."/>
            <person name="Jetten M.S.M."/>
            <person name="Mascher T."/>
            <person name="Medema M.H."/>
            <person name="Devos D.P."/>
            <person name="Kaster A.-K."/>
            <person name="Ovreas L."/>
            <person name="Rohde M."/>
            <person name="Galperin M.Y."/>
            <person name="Jogler C."/>
        </authorList>
    </citation>
    <scope>NUCLEOTIDE SEQUENCE [LARGE SCALE GENOMIC DNA]</scope>
    <source>
        <strain evidence="2 3">OJF2</strain>
    </source>
</reference>